<gene>
    <name evidence="2" type="ORF">E2C01_089755</name>
</gene>
<sequence>MTLSLHGEVSCRARCSPRSTGRQKGGWQRRHGGINTGYDETEERTRRNKGWEQRRTQTRMEKKTRCGQGL</sequence>
<feature type="compositionally biased region" description="Basic and acidic residues" evidence="1">
    <location>
        <begin position="43"/>
        <end position="64"/>
    </location>
</feature>
<evidence type="ECO:0000313" key="3">
    <source>
        <dbReference type="Proteomes" id="UP000324222"/>
    </source>
</evidence>
<accession>A0A5B7J9P0</accession>
<evidence type="ECO:0000256" key="1">
    <source>
        <dbReference type="SAM" id="MobiDB-lite"/>
    </source>
</evidence>
<keyword evidence="3" id="KW-1185">Reference proteome</keyword>
<dbReference type="Proteomes" id="UP000324222">
    <property type="component" value="Unassembled WGS sequence"/>
</dbReference>
<evidence type="ECO:0000313" key="2">
    <source>
        <dbReference type="EMBL" id="MPC94581.1"/>
    </source>
</evidence>
<comment type="caution">
    <text evidence="2">The sequence shown here is derived from an EMBL/GenBank/DDBJ whole genome shotgun (WGS) entry which is preliminary data.</text>
</comment>
<dbReference type="EMBL" id="VSRR010099173">
    <property type="protein sequence ID" value="MPC94581.1"/>
    <property type="molecule type" value="Genomic_DNA"/>
</dbReference>
<feature type="region of interest" description="Disordered" evidence="1">
    <location>
        <begin position="1"/>
        <end position="70"/>
    </location>
</feature>
<dbReference type="AlphaFoldDB" id="A0A5B7J9P0"/>
<proteinExistence type="predicted"/>
<name>A0A5B7J9P0_PORTR</name>
<protein>
    <submittedName>
        <fullName evidence="2">Uncharacterized protein</fullName>
    </submittedName>
</protein>
<organism evidence="2 3">
    <name type="scientific">Portunus trituberculatus</name>
    <name type="common">Swimming crab</name>
    <name type="synonym">Neptunus trituberculatus</name>
    <dbReference type="NCBI Taxonomy" id="210409"/>
    <lineage>
        <taxon>Eukaryota</taxon>
        <taxon>Metazoa</taxon>
        <taxon>Ecdysozoa</taxon>
        <taxon>Arthropoda</taxon>
        <taxon>Crustacea</taxon>
        <taxon>Multicrustacea</taxon>
        <taxon>Malacostraca</taxon>
        <taxon>Eumalacostraca</taxon>
        <taxon>Eucarida</taxon>
        <taxon>Decapoda</taxon>
        <taxon>Pleocyemata</taxon>
        <taxon>Brachyura</taxon>
        <taxon>Eubrachyura</taxon>
        <taxon>Portunoidea</taxon>
        <taxon>Portunidae</taxon>
        <taxon>Portuninae</taxon>
        <taxon>Portunus</taxon>
    </lineage>
</organism>
<reference evidence="2 3" key="1">
    <citation type="submission" date="2019-05" db="EMBL/GenBank/DDBJ databases">
        <title>Another draft genome of Portunus trituberculatus and its Hox gene families provides insights of decapod evolution.</title>
        <authorList>
            <person name="Jeong J.-H."/>
            <person name="Song I."/>
            <person name="Kim S."/>
            <person name="Choi T."/>
            <person name="Kim D."/>
            <person name="Ryu S."/>
            <person name="Kim W."/>
        </authorList>
    </citation>
    <scope>NUCLEOTIDE SEQUENCE [LARGE SCALE GENOMIC DNA]</scope>
    <source>
        <tissue evidence="2">Muscle</tissue>
    </source>
</reference>